<organism evidence="2 3">
    <name type="scientific">Jiella mangrovi</name>
    <dbReference type="NCBI Taxonomy" id="2821407"/>
    <lineage>
        <taxon>Bacteria</taxon>
        <taxon>Pseudomonadati</taxon>
        <taxon>Pseudomonadota</taxon>
        <taxon>Alphaproteobacteria</taxon>
        <taxon>Hyphomicrobiales</taxon>
        <taxon>Aurantimonadaceae</taxon>
        <taxon>Jiella</taxon>
    </lineage>
</organism>
<keyword evidence="3" id="KW-1185">Reference proteome</keyword>
<evidence type="ECO:0000259" key="1">
    <source>
        <dbReference type="Pfam" id="PF03432"/>
    </source>
</evidence>
<dbReference type="EMBL" id="JAGJCF010000001">
    <property type="protein sequence ID" value="MBP0614231.1"/>
    <property type="molecule type" value="Genomic_DNA"/>
</dbReference>
<evidence type="ECO:0000313" key="2">
    <source>
        <dbReference type="EMBL" id="MBP0614231.1"/>
    </source>
</evidence>
<comment type="caution">
    <text evidence="2">The sequence shown here is derived from an EMBL/GenBank/DDBJ whole genome shotgun (WGS) entry which is preliminary data.</text>
</comment>
<reference evidence="2 3" key="1">
    <citation type="submission" date="2021-04" db="EMBL/GenBank/DDBJ databases">
        <title>Whole genome sequence of Jiella sp. KSK16Y-1.</title>
        <authorList>
            <person name="Tuo L."/>
        </authorList>
    </citation>
    <scope>NUCLEOTIDE SEQUENCE [LARGE SCALE GENOMIC DNA]</scope>
    <source>
        <strain evidence="2 3">KSK16Y-1</strain>
    </source>
</reference>
<proteinExistence type="predicted"/>
<sequence>MILKGSQRGHPRQLARHLLNWRDNDHVEVHAIEGFISRDPAGVFQEMAALAKPTKCVQHMFSLSLSPPADKQVMIQDYEDAIQMAAERLGLDGQPKIVIFHEKSARRHCHVVFSRIQASEEKVKSINLPFYKERLRDVSRELYLTHSWQLPKGLRDPALTDPRNYGLEEYHVALRTKRDAREIKATLKSCWERSNSRASFITALEEKGFHLCRGDRRGFVAIHWGDPDAIFSLSRWVDQKTKSLRAKLGNADELPSIAEIRSMVRGITFEKHRQLVAELNKDMALQAYMLNTERKDLVARQRRARQILEHRQADRRLLEAESRQKRLRAGLLGLWDWVIGKRSAMKKANAVLSKQCAARDDTERSALKQAQYHEIRKINNRIAGLKNWYEYKITTLSSILNYTDFPKVSIETLYIYHNLEEHDRPVIIEEMNIS</sequence>
<evidence type="ECO:0000313" key="3">
    <source>
        <dbReference type="Proteomes" id="UP000678276"/>
    </source>
</evidence>
<dbReference type="RefSeq" id="WP_209592651.1">
    <property type="nucleotide sequence ID" value="NZ_JAGJCF010000001.1"/>
</dbReference>
<dbReference type="InterPro" id="IPR005094">
    <property type="entry name" value="Endonuclease_MobA/VirD2"/>
</dbReference>
<dbReference type="Proteomes" id="UP000678276">
    <property type="component" value="Unassembled WGS sequence"/>
</dbReference>
<dbReference type="Pfam" id="PF03432">
    <property type="entry name" value="Relaxase"/>
    <property type="match status" value="1"/>
</dbReference>
<gene>
    <name evidence="2" type="ORF">J6595_01325</name>
</gene>
<accession>A0ABS4BBU8</accession>
<protein>
    <submittedName>
        <fullName evidence="2">Relaxase/mobilization nuclease domain-containing protein</fullName>
    </submittedName>
</protein>
<feature type="domain" description="MobA/VirD2-like nuclease" evidence="1">
    <location>
        <begin position="25"/>
        <end position="148"/>
    </location>
</feature>
<name>A0ABS4BBU8_9HYPH</name>